<feature type="region of interest" description="Disordered" evidence="1">
    <location>
        <begin position="148"/>
        <end position="178"/>
    </location>
</feature>
<name>A0A4R6TU57_9BACI</name>
<feature type="chain" id="PRO_5020705006" evidence="2">
    <location>
        <begin position="22"/>
        <end position="178"/>
    </location>
</feature>
<protein>
    <submittedName>
        <fullName evidence="4">YtkA-like protein</fullName>
    </submittedName>
</protein>
<evidence type="ECO:0000313" key="5">
    <source>
        <dbReference type="Proteomes" id="UP000295632"/>
    </source>
</evidence>
<evidence type="ECO:0000256" key="1">
    <source>
        <dbReference type="SAM" id="MobiDB-lite"/>
    </source>
</evidence>
<organism evidence="4 5">
    <name type="scientific">Aureibacillus halotolerans</name>
    <dbReference type="NCBI Taxonomy" id="1508390"/>
    <lineage>
        <taxon>Bacteria</taxon>
        <taxon>Bacillati</taxon>
        <taxon>Bacillota</taxon>
        <taxon>Bacilli</taxon>
        <taxon>Bacillales</taxon>
        <taxon>Bacillaceae</taxon>
        <taxon>Aureibacillus</taxon>
    </lineage>
</organism>
<dbReference type="Proteomes" id="UP000295632">
    <property type="component" value="Unassembled WGS sequence"/>
</dbReference>
<comment type="caution">
    <text evidence="4">The sequence shown here is derived from an EMBL/GenBank/DDBJ whole genome shotgun (WGS) entry which is preliminary data.</text>
</comment>
<sequence length="178" mass="19290">MKTFKFILMATAMCIITACQAHDPGEPGGQPNSEQLLTGFIEVELKIDQNVETEAAVNIQAIITEEEKPVDTAQVGKVTFEFWKAGDRQQSWEEQGTLAEAGVYTADTSFNEEGVYYVQSHVTARGTHAMPKEQVIAGNVSEDAVLAAEEAEKNSDVSDMDSMTDMEGHDSGGGGHHH</sequence>
<dbReference type="InterPro" id="IPR032693">
    <property type="entry name" value="YtkA-like_dom"/>
</dbReference>
<feature type="domain" description="YtkA-like" evidence="3">
    <location>
        <begin position="42"/>
        <end position="121"/>
    </location>
</feature>
<dbReference type="AlphaFoldDB" id="A0A4R6TU57"/>
<keyword evidence="2" id="KW-0732">Signal</keyword>
<feature type="signal peptide" evidence="2">
    <location>
        <begin position="1"/>
        <end position="21"/>
    </location>
</feature>
<dbReference type="OrthoDB" id="2679563at2"/>
<dbReference type="EMBL" id="SNYJ01000024">
    <property type="protein sequence ID" value="TDQ34618.1"/>
    <property type="molecule type" value="Genomic_DNA"/>
</dbReference>
<reference evidence="4 5" key="1">
    <citation type="submission" date="2019-03" db="EMBL/GenBank/DDBJ databases">
        <title>Genomic Encyclopedia of Type Strains, Phase IV (KMG-IV): sequencing the most valuable type-strain genomes for metagenomic binning, comparative biology and taxonomic classification.</title>
        <authorList>
            <person name="Goeker M."/>
        </authorList>
    </citation>
    <scope>NUCLEOTIDE SEQUENCE [LARGE SCALE GENOMIC DNA]</scope>
    <source>
        <strain evidence="4 5">DSM 28697</strain>
    </source>
</reference>
<evidence type="ECO:0000256" key="2">
    <source>
        <dbReference type="SAM" id="SignalP"/>
    </source>
</evidence>
<gene>
    <name evidence="4" type="ORF">EV213_12436</name>
</gene>
<dbReference type="RefSeq" id="WP_133582126.1">
    <property type="nucleotide sequence ID" value="NZ_SNYJ01000024.1"/>
</dbReference>
<keyword evidence="5" id="KW-1185">Reference proteome</keyword>
<evidence type="ECO:0000259" key="3">
    <source>
        <dbReference type="Pfam" id="PF13115"/>
    </source>
</evidence>
<proteinExistence type="predicted"/>
<dbReference type="PROSITE" id="PS51257">
    <property type="entry name" value="PROKAR_LIPOPROTEIN"/>
    <property type="match status" value="1"/>
</dbReference>
<dbReference type="Pfam" id="PF13115">
    <property type="entry name" value="YtkA"/>
    <property type="match status" value="1"/>
</dbReference>
<accession>A0A4R6TU57</accession>
<evidence type="ECO:0000313" key="4">
    <source>
        <dbReference type="EMBL" id="TDQ34618.1"/>
    </source>
</evidence>